<dbReference type="InterPro" id="IPR050942">
    <property type="entry name" value="F-box_BR-signaling"/>
</dbReference>
<comment type="caution">
    <text evidence="3">The sequence shown here is derived from an EMBL/GenBank/DDBJ whole genome shotgun (WGS) entry which is preliminary data.</text>
</comment>
<dbReference type="AlphaFoldDB" id="A0AAV0NLV9"/>
<name>A0AAV0NLV9_9ROSI</name>
<feature type="compositionally biased region" description="Acidic residues" evidence="1">
    <location>
        <begin position="332"/>
        <end position="365"/>
    </location>
</feature>
<accession>A0AAV0NLV9</accession>
<organism evidence="3 4">
    <name type="scientific">Linum tenue</name>
    <dbReference type="NCBI Taxonomy" id="586396"/>
    <lineage>
        <taxon>Eukaryota</taxon>
        <taxon>Viridiplantae</taxon>
        <taxon>Streptophyta</taxon>
        <taxon>Embryophyta</taxon>
        <taxon>Tracheophyta</taxon>
        <taxon>Spermatophyta</taxon>
        <taxon>Magnoliopsida</taxon>
        <taxon>eudicotyledons</taxon>
        <taxon>Gunneridae</taxon>
        <taxon>Pentapetalae</taxon>
        <taxon>rosids</taxon>
        <taxon>fabids</taxon>
        <taxon>Malpighiales</taxon>
        <taxon>Linaceae</taxon>
        <taxon>Linum</taxon>
    </lineage>
</organism>
<dbReference type="InterPro" id="IPR005174">
    <property type="entry name" value="KIB1-4_b-propeller"/>
</dbReference>
<feature type="region of interest" description="Disordered" evidence="1">
    <location>
        <begin position="314"/>
        <end position="385"/>
    </location>
</feature>
<dbReference type="PANTHER" id="PTHR44259">
    <property type="entry name" value="OS07G0183000 PROTEIN-RELATED"/>
    <property type="match status" value="1"/>
</dbReference>
<keyword evidence="4" id="KW-1185">Reference proteome</keyword>
<evidence type="ECO:0000313" key="4">
    <source>
        <dbReference type="Proteomes" id="UP001154282"/>
    </source>
</evidence>
<feature type="compositionally biased region" description="Basic and acidic residues" evidence="1">
    <location>
        <begin position="314"/>
        <end position="331"/>
    </location>
</feature>
<proteinExistence type="predicted"/>
<evidence type="ECO:0000313" key="3">
    <source>
        <dbReference type="EMBL" id="CAI0459643.1"/>
    </source>
</evidence>
<reference evidence="3" key="1">
    <citation type="submission" date="2022-08" db="EMBL/GenBank/DDBJ databases">
        <authorList>
            <person name="Gutierrez-Valencia J."/>
        </authorList>
    </citation>
    <scope>NUCLEOTIDE SEQUENCE</scope>
</reference>
<evidence type="ECO:0000256" key="1">
    <source>
        <dbReference type="SAM" id="MobiDB-lite"/>
    </source>
</evidence>
<dbReference type="Proteomes" id="UP001154282">
    <property type="component" value="Unassembled WGS sequence"/>
</dbReference>
<sequence>MCISEIIPAEPDWSALPDETLGMIAHRLIKLKDVIQFGASCKPWRRAVPAKFRQSIPWLMLPYCSSGNYCSSNSATMLGCKGTHTCRCFYDLMEQQFHHIELPQGLNKTCRGSAFGWMFMMDRTPSLLLLNPLTRSTIPLPPITSFPDVLGFFPDKVGKEYLYLDKDGLRIAKGKKEIEHNYIHRVALSAEPTSEECVLMVIRSPTDRTLAFCRPTTATIDNQKWTLAPNGSGSDGDLSKLICFEDVVYWKGQFYALVNGGRVFVCDLSSPNCPRLSLFLDVHRSCRIKSINNYLLISPTDELMMVTRNVSLHGDSRNRDGGSIHQNRYDSVDGDEDFSDDTEWTDDDGDDSDEDNDLPADESDREVDHYGMDSESDDNDNDGHPIREIQLLTDDFRVFKMRGDRKGWDEVESIGDFALFLGYSSATCISTRDHPELAPNSIYFTDDMTEKHCKRRLAGADMGVYDLTTRNFTPFYCTTSVHNNPSFIWPLPVWVLPSNF</sequence>
<feature type="domain" description="KIB1-4 beta-propeller" evidence="2">
    <location>
        <begin position="89"/>
        <end position="466"/>
    </location>
</feature>
<dbReference type="Pfam" id="PF03478">
    <property type="entry name" value="Beta-prop_KIB1-4"/>
    <property type="match status" value="1"/>
</dbReference>
<gene>
    <name evidence="3" type="ORF">LITE_LOCUS34107</name>
</gene>
<evidence type="ECO:0000259" key="2">
    <source>
        <dbReference type="Pfam" id="PF03478"/>
    </source>
</evidence>
<protein>
    <recommendedName>
        <fullName evidence="2">KIB1-4 beta-propeller domain-containing protein</fullName>
    </recommendedName>
</protein>
<dbReference type="Gene3D" id="1.20.1280.50">
    <property type="match status" value="1"/>
</dbReference>
<dbReference type="EMBL" id="CAMGYJ010000008">
    <property type="protein sequence ID" value="CAI0459643.1"/>
    <property type="molecule type" value="Genomic_DNA"/>
</dbReference>